<evidence type="ECO:0000313" key="3">
    <source>
        <dbReference type="Proteomes" id="UP000269721"/>
    </source>
</evidence>
<sequence>MPNAVRGRFEMVPLGEFAKFAQHAAEEPAGAGGGVLRGRDGEDEAGLGHKRRVLARQDGNLLLHARKTKDPIHVPLAGVAGEEVPIFVFVHCRPIEVLEEGSKRLGNYEVPNYLVAHTKAVGAESGRDRDAQASFKAVMAVVVAREVLPLEGLRLRRVVNDIDGVADGVHEDGSNIFVRAVMEHHPDPSLPPIISVPTKLIKTRPLDMVTPVRTVEGHQVSTGNLGIKSYLVTNMSGVGQGASAGVRGNGGVGGSGPGASRTAAAPGPGATAQPTLTPIDLAKIISAFARKLGNFQINFAQSAQAKPRLLRSKTASTEALKVSLRYAGPSLFPASHGNLVLVPSPTLLPYGTPGKPVTIILFQQPVLAYRGYGGTYKNAGRGRYGSYGKGC</sequence>
<feature type="region of interest" description="Disordered" evidence="1">
    <location>
        <begin position="248"/>
        <end position="272"/>
    </location>
</feature>
<dbReference type="AlphaFoldDB" id="A0A4P9WEN6"/>
<proteinExistence type="predicted"/>
<dbReference type="EMBL" id="KZ995189">
    <property type="protein sequence ID" value="RKO91189.1"/>
    <property type="molecule type" value="Genomic_DNA"/>
</dbReference>
<feature type="region of interest" description="Disordered" evidence="1">
    <location>
        <begin position="29"/>
        <end position="50"/>
    </location>
</feature>
<feature type="compositionally biased region" description="Low complexity" evidence="1">
    <location>
        <begin position="258"/>
        <end position="272"/>
    </location>
</feature>
<keyword evidence="3" id="KW-1185">Reference proteome</keyword>
<evidence type="ECO:0000313" key="2">
    <source>
        <dbReference type="EMBL" id="RKO91189.1"/>
    </source>
</evidence>
<reference evidence="3" key="1">
    <citation type="journal article" date="2018" name="Nat. Microbiol.">
        <title>Leveraging single-cell genomics to expand the fungal tree of life.</title>
        <authorList>
            <person name="Ahrendt S.R."/>
            <person name="Quandt C.A."/>
            <person name="Ciobanu D."/>
            <person name="Clum A."/>
            <person name="Salamov A."/>
            <person name="Andreopoulos B."/>
            <person name="Cheng J.F."/>
            <person name="Woyke T."/>
            <person name="Pelin A."/>
            <person name="Henrissat B."/>
            <person name="Reynolds N.K."/>
            <person name="Benny G.L."/>
            <person name="Smith M.E."/>
            <person name="James T.Y."/>
            <person name="Grigoriev I.V."/>
        </authorList>
    </citation>
    <scope>NUCLEOTIDE SEQUENCE [LARGE SCALE GENOMIC DNA]</scope>
</reference>
<organism evidence="2 3">
    <name type="scientific">Blyttiomyces helicus</name>
    <dbReference type="NCBI Taxonomy" id="388810"/>
    <lineage>
        <taxon>Eukaryota</taxon>
        <taxon>Fungi</taxon>
        <taxon>Fungi incertae sedis</taxon>
        <taxon>Chytridiomycota</taxon>
        <taxon>Chytridiomycota incertae sedis</taxon>
        <taxon>Chytridiomycetes</taxon>
        <taxon>Chytridiomycetes incertae sedis</taxon>
        <taxon>Blyttiomyces</taxon>
    </lineage>
</organism>
<gene>
    <name evidence="2" type="ORF">BDK51DRAFT_53185</name>
</gene>
<protein>
    <submittedName>
        <fullName evidence="2">Uncharacterized protein</fullName>
    </submittedName>
</protein>
<dbReference type="Proteomes" id="UP000269721">
    <property type="component" value="Unassembled WGS sequence"/>
</dbReference>
<accession>A0A4P9WEN6</accession>
<name>A0A4P9WEN6_9FUNG</name>
<feature type="compositionally biased region" description="Gly residues" evidence="1">
    <location>
        <begin position="248"/>
        <end position="257"/>
    </location>
</feature>
<evidence type="ECO:0000256" key="1">
    <source>
        <dbReference type="SAM" id="MobiDB-lite"/>
    </source>
</evidence>